<keyword evidence="5 10" id="KW-0521">NADP</keyword>
<dbReference type="InterPro" id="IPR026055">
    <property type="entry name" value="FAR"/>
</dbReference>
<comment type="catalytic activity">
    <reaction evidence="9 10">
        <text>a long-chain fatty acyl-CoA + 2 NADPH + 2 H(+) = a long-chain primary fatty alcohol + 2 NADP(+) + CoA</text>
        <dbReference type="Rhea" id="RHEA:52716"/>
        <dbReference type="ChEBI" id="CHEBI:15378"/>
        <dbReference type="ChEBI" id="CHEBI:57287"/>
        <dbReference type="ChEBI" id="CHEBI:57783"/>
        <dbReference type="ChEBI" id="CHEBI:58349"/>
        <dbReference type="ChEBI" id="CHEBI:77396"/>
        <dbReference type="ChEBI" id="CHEBI:83139"/>
        <dbReference type="EC" id="1.2.1.84"/>
    </reaction>
</comment>
<evidence type="ECO:0000313" key="13">
    <source>
        <dbReference type="EMBL" id="JAT24586.1"/>
    </source>
</evidence>
<feature type="domain" description="Thioester reductase (TE)" evidence="12">
    <location>
        <begin position="66"/>
        <end position="338"/>
    </location>
</feature>
<keyword evidence="3 10" id="KW-0444">Lipid biosynthesis</keyword>
<feature type="non-terminal residue" evidence="13">
    <location>
        <position position="1"/>
    </location>
</feature>
<reference evidence="13" key="1">
    <citation type="submission" date="2015-11" db="EMBL/GenBank/DDBJ databases">
        <title>De novo transcriptome assembly of four potential Pierce s Disease insect vectors from Arizona vineyards.</title>
        <authorList>
            <person name="Tassone E.E."/>
        </authorList>
    </citation>
    <scope>NUCLEOTIDE SEQUENCE</scope>
</reference>
<keyword evidence="7 10" id="KW-0443">Lipid metabolism</keyword>
<protein>
    <recommendedName>
        <fullName evidence="10">Fatty acyl-CoA reductase</fullName>
        <ecNumber evidence="10">1.2.1.84</ecNumber>
    </recommendedName>
</protein>
<dbReference type="GO" id="GO:0005777">
    <property type="term" value="C:peroxisome"/>
    <property type="evidence" value="ECO:0007669"/>
    <property type="project" value="TreeGrafter"/>
</dbReference>
<dbReference type="GO" id="GO:0102965">
    <property type="term" value="F:alcohol-forming long-chain fatty acyl-CoA reductase activity"/>
    <property type="evidence" value="ECO:0007669"/>
    <property type="project" value="UniProtKB-EC"/>
</dbReference>
<evidence type="ECO:0000256" key="1">
    <source>
        <dbReference type="ARBA" id="ARBA00004141"/>
    </source>
</evidence>
<dbReference type="PANTHER" id="PTHR11011">
    <property type="entry name" value="MALE STERILITY PROTEIN 2-RELATED"/>
    <property type="match status" value="1"/>
</dbReference>
<dbReference type="CDD" id="cd09071">
    <property type="entry name" value="FAR_C"/>
    <property type="match status" value="1"/>
</dbReference>
<evidence type="ECO:0000256" key="3">
    <source>
        <dbReference type="ARBA" id="ARBA00022516"/>
    </source>
</evidence>
<dbReference type="FunFam" id="3.40.50.720:FF:000143">
    <property type="entry name" value="Fatty acyl-CoA reductase"/>
    <property type="match status" value="1"/>
</dbReference>
<dbReference type="InterPro" id="IPR036291">
    <property type="entry name" value="NAD(P)-bd_dom_sf"/>
</dbReference>
<evidence type="ECO:0000256" key="9">
    <source>
        <dbReference type="ARBA" id="ARBA00052530"/>
    </source>
</evidence>
<dbReference type="PANTHER" id="PTHR11011:SF61">
    <property type="entry name" value="FATTY ACYL-COA REDUCTASE"/>
    <property type="match status" value="1"/>
</dbReference>
<keyword evidence="6 10" id="KW-1133">Transmembrane helix</keyword>
<evidence type="ECO:0000259" key="12">
    <source>
        <dbReference type="Pfam" id="PF07993"/>
    </source>
</evidence>
<evidence type="ECO:0000256" key="6">
    <source>
        <dbReference type="ARBA" id="ARBA00022989"/>
    </source>
</evidence>
<dbReference type="EMBL" id="GEBQ01015391">
    <property type="protein sequence ID" value="JAT24586.1"/>
    <property type="molecule type" value="Transcribed_RNA"/>
</dbReference>
<dbReference type="Pfam" id="PF07993">
    <property type="entry name" value="NAD_binding_4"/>
    <property type="match status" value="1"/>
</dbReference>
<dbReference type="Pfam" id="PF03015">
    <property type="entry name" value="Sterile"/>
    <property type="match status" value="1"/>
</dbReference>
<proteinExistence type="inferred from homology"/>
<dbReference type="EC" id="1.2.1.84" evidence="10"/>
<dbReference type="AlphaFoldDB" id="A0A1B6LLP7"/>
<comment type="similarity">
    <text evidence="2 10">Belongs to the fatty acyl-CoA reductase family.</text>
</comment>
<keyword evidence="8 10" id="KW-0472">Membrane</keyword>
<evidence type="ECO:0000256" key="10">
    <source>
        <dbReference type="RuleBase" id="RU363097"/>
    </source>
</evidence>
<dbReference type="SUPFAM" id="SSF51735">
    <property type="entry name" value="NAD(P)-binding Rossmann-fold domains"/>
    <property type="match status" value="1"/>
</dbReference>
<dbReference type="InterPro" id="IPR013120">
    <property type="entry name" value="FAR_NAD-bd"/>
</dbReference>
<gene>
    <name evidence="13" type="ORF">g.54307</name>
</gene>
<dbReference type="CDD" id="cd05236">
    <property type="entry name" value="FAR-N_SDR_e"/>
    <property type="match status" value="1"/>
</dbReference>
<evidence type="ECO:0000256" key="2">
    <source>
        <dbReference type="ARBA" id="ARBA00005928"/>
    </source>
</evidence>
<accession>A0A1B6LLP7</accession>
<dbReference type="InterPro" id="IPR033640">
    <property type="entry name" value="FAR_C"/>
</dbReference>
<evidence type="ECO:0000256" key="8">
    <source>
        <dbReference type="ARBA" id="ARBA00023136"/>
    </source>
</evidence>
<feature type="transmembrane region" description="Helical" evidence="10">
    <location>
        <begin position="518"/>
        <end position="539"/>
    </location>
</feature>
<organism evidence="13">
    <name type="scientific">Graphocephala atropunctata</name>
    <dbReference type="NCBI Taxonomy" id="36148"/>
    <lineage>
        <taxon>Eukaryota</taxon>
        <taxon>Metazoa</taxon>
        <taxon>Ecdysozoa</taxon>
        <taxon>Arthropoda</taxon>
        <taxon>Hexapoda</taxon>
        <taxon>Insecta</taxon>
        <taxon>Pterygota</taxon>
        <taxon>Neoptera</taxon>
        <taxon>Paraneoptera</taxon>
        <taxon>Hemiptera</taxon>
        <taxon>Auchenorrhyncha</taxon>
        <taxon>Membracoidea</taxon>
        <taxon>Cicadellidae</taxon>
        <taxon>Cicadellinae</taxon>
        <taxon>Cicadellini</taxon>
        <taxon>Graphocephala</taxon>
    </lineage>
</organism>
<dbReference type="GO" id="GO:0035336">
    <property type="term" value="P:long-chain fatty-acyl-CoA metabolic process"/>
    <property type="evidence" value="ECO:0007669"/>
    <property type="project" value="TreeGrafter"/>
</dbReference>
<feature type="transmembrane region" description="Helical" evidence="10">
    <location>
        <begin position="401"/>
        <end position="424"/>
    </location>
</feature>
<evidence type="ECO:0000256" key="7">
    <source>
        <dbReference type="ARBA" id="ARBA00023098"/>
    </source>
</evidence>
<dbReference type="GO" id="GO:0080019">
    <property type="term" value="F:alcohol-forming very long-chain fatty acyl-CoA reductase activity"/>
    <property type="evidence" value="ECO:0007669"/>
    <property type="project" value="InterPro"/>
</dbReference>
<comment type="function">
    <text evidence="10">Catalyzes the reduction of fatty acyl-CoA to fatty alcohols.</text>
</comment>
<comment type="subcellular location">
    <subcellularLocation>
        <location evidence="1">Membrane</location>
        <topology evidence="1">Multi-pass membrane protein</topology>
    </subcellularLocation>
</comment>
<sequence>PRPHRVSLQEFRISFVHSHSDMAANKINNLNCVIPDTNYKPRPLPDELKSLPDRVSAALSNKAIFITGGSGFLGKVLIEKILRKTPDLKKIYILLRAKKGKEPRQRIDDIFSSPLFDMLKSMRGTEVMSRVVPINGDVTLPNLGISPENRKTLCEEVEIVYHAAATIRFDEPLRKAVLLNTRGTKYMLELAKEMKQLQLFVHISTSYCHLQEKVLYEKAYPPPADPHKIIRACELLEEDLIEKISKRLLGHFPNSYAYTKCLSEGLVVEATENGLPTIILRPSIVIPIWIEPLPGWTDNINGPTGLLIGAGKGVIRTMYCNNQGYADYLPVDITVNAIILSTWNYIGRGDTEHKIAHLTSSMEWQVSWQEIIDLGKQIVSEKVPLNNCVWYPGGSMKRSRLLHQICVIFLHMIPAYFLDTIIFLSGNKPVLCRVQERINKGFEVFEYYANNQWEFKNEHVHLLRKVMNKRERFEYKVDGEDMDLRKYFEDCILSTRLYILKEMPDTLPAARRHMRMMYWVDVMAKLLFFAFMFWCFASWTGPLVAVGSQFFHFLTSLFSSEYTANSENVSIKDL</sequence>
<evidence type="ECO:0000259" key="11">
    <source>
        <dbReference type="Pfam" id="PF03015"/>
    </source>
</evidence>
<evidence type="ECO:0000256" key="5">
    <source>
        <dbReference type="ARBA" id="ARBA00022857"/>
    </source>
</evidence>
<dbReference type="Gene3D" id="3.40.50.720">
    <property type="entry name" value="NAD(P)-binding Rossmann-like Domain"/>
    <property type="match status" value="1"/>
</dbReference>
<name>A0A1B6LLP7_9HEMI</name>
<feature type="domain" description="Fatty acyl-CoA reductase C-terminal" evidence="11">
    <location>
        <begin position="410"/>
        <end position="502"/>
    </location>
</feature>
<evidence type="ECO:0000256" key="4">
    <source>
        <dbReference type="ARBA" id="ARBA00022692"/>
    </source>
</evidence>
<dbReference type="GO" id="GO:0016020">
    <property type="term" value="C:membrane"/>
    <property type="evidence" value="ECO:0007669"/>
    <property type="project" value="UniProtKB-SubCell"/>
</dbReference>
<keyword evidence="4 10" id="KW-0812">Transmembrane</keyword>
<keyword evidence="10" id="KW-0560">Oxidoreductase</keyword>